<sequence length="123" mass="14394">MLDLENESDRSFIERMDTQDFQAILFRVEPTLADIPTTTHTNTHEHKHDNPRSIHVVVIDQNENKINQMKRNKESIPLKQERIFGSDEFIYYLIQVIILPKNFNEAETTPPTPITINHKGILD</sequence>
<reference evidence="1 2" key="1">
    <citation type="journal article" date="2018" name="Sci. Rep.">
        <title>Genomic signatures of local adaptation to the degree of environmental predictability in rotifers.</title>
        <authorList>
            <person name="Franch-Gras L."/>
            <person name="Hahn C."/>
            <person name="Garcia-Roger E.M."/>
            <person name="Carmona M.J."/>
            <person name="Serra M."/>
            <person name="Gomez A."/>
        </authorList>
    </citation>
    <scope>NUCLEOTIDE SEQUENCE [LARGE SCALE GENOMIC DNA]</scope>
    <source>
        <strain evidence="1">HYR1</strain>
    </source>
</reference>
<name>A0A3M7S031_BRAPC</name>
<protein>
    <submittedName>
        <fullName evidence="1">Uncharacterized protein</fullName>
    </submittedName>
</protein>
<gene>
    <name evidence="1" type="ORF">BpHYR1_037523</name>
</gene>
<evidence type="ECO:0000313" key="2">
    <source>
        <dbReference type="Proteomes" id="UP000276133"/>
    </source>
</evidence>
<comment type="caution">
    <text evidence="1">The sequence shown here is derived from an EMBL/GenBank/DDBJ whole genome shotgun (WGS) entry which is preliminary data.</text>
</comment>
<evidence type="ECO:0000313" key="1">
    <source>
        <dbReference type="EMBL" id="RNA29181.1"/>
    </source>
</evidence>
<organism evidence="1 2">
    <name type="scientific">Brachionus plicatilis</name>
    <name type="common">Marine rotifer</name>
    <name type="synonym">Brachionus muelleri</name>
    <dbReference type="NCBI Taxonomy" id="10195"/>
    <lineage>
        <taxon>Eukaryota</taxon>
        <taxon>Metazoa</taxon>
        <taxon>Spiralia</taxon>
        <taxon>Gnathifera</taxon>
        <taxon>Rotifera</taxon>
        <taxon>Eurotatoria</taxon>
        <taxon>Monogononta</taxon>
        <taxon>Pseudotrocha</taxon>
        <taxon>Ploima</taxon>
        <taxon>Brachionidae</taxon>
        <taxon>Brachionus</taxon>
    </lineage>
</organism>
<dbReference type="Proteomes" id="UP000276133">
    <property type="component" value="Unassembled WGS sequence"/>
</dbReference>
<dbReference type="AlphaFoldDB" id="A0A3M7S031"/>
<proteinExistence type="predicted"/>
<keyword evidence="2" id="KW-1185">Reference proteome</keyword>
<dbReference type="EMBL" id="REGN01002266">
    <property type="protein sequence ID" value="RNA29181.1"/>
    <property type="molecule type" value="Genomic_DNA"/>
</dbReference>
<accession>A0A3M7S031</accession>